<evidence type="ECO:0000256" key="1">
    <source>
        <dbReference type="SAM" id="Phobius"/>
    </source>
</evidence>
<keyword evidence="1" id="KW-1133">Transmembrane helix</keyword>
<organism evidence="2 3">
    <name type="scientific">Ectobacillus antri</name>
    <dbReference type="NCBI Taxonomy" id="2486280"/>
    <lineage>
        <taxon>Bacteria</taxon>
        <taxon>Bacillati</taxon>
        <taxon>Bacillota</taxon>
        <taxon>Bacilli</taxon>
        <taxon>Bacillales</taxon>
        <taxon>Bacillaceae</taxon>
        <taxon>Ectobacillus</taxon>
    </lineage>
</organism>
<accession>A0ABT6H306</accession>
<feature type="transmembrane region" description="Helical" evidence="1">
    <location>
        <begin position="53"/>
        <end position="72"/>
    </location>
</feature>
<keyword evidence="3" id="KW-1185">Reference proteome</keyword>
<evidence type="ECO:0000313" key="3">
    <source>
        <dbReference type="Proteomes" id="UP001218246"/>
    </source>
</evidence>
<feature type="transmembrane region" description="Helical" evidence="1">
    <location>
        <begin position="6"/>
        <end position="21"/>
    </location>
</feature>
<reference evidence="2 3" key="1">
    <citation type="submission" date="2023-04" db="EMBL/GenBank/DDBJ databases">
        <title>Ectobacillus antri isolated from activated sludge.</title>
        <authorList>
            <person name="Yan P."/>
            <person name="Liu X."/>
        </authorList>
    </citation>
    <scope>NUCLEOTIDE SEQUENCE [LARGE SCALE GENOMIC DNA]</scope>
    <source>
        <strain evidence="2 3">C18H</strain>
    </source>
</reference>
<keyword evidence="1" id="KW-0472">Membrane</keyword>
<feature type="transmembrane region" description="Helical" evidence="1">
    <location>
        <begin position="28"/>
        <end position="47"/>
    </location>
</feature>
<gene>
    <name evidence="2" type="ORF">P6P90_07310</name>
</gene>
<comment type="caution">
    <text evidence="2">The sequence shown here is derived from an EMBL/GenBank/DDBJ whole genome shotgun (WGS) entry which is preliminary data.</text>
</comment>
<proteinExistence type="predicted"/>
<keyword evidence="1" id="KW-0812">Transmembrane</keyword>
<sequence>MAYVFPTLLSSVLLFLILYVIKFNLTTLGHVIISCIAFCAVMLFLLLQYVIPLWQSILFVVLFIGSAVYILYKQAGHFLFREEELEHKKGDWI</sequence>
<dbReference type="Proteomes" id="UP001218246">
    <property type="component" value="Unassembled WGS sequence"/>
</dbReference>
<name>A0ABT6H306_9BACI</name>
<dbReference type="RefSeq" id="WP_124562833.1">
    <property type="nucleotide sequence ID" value="NZ_JARRRY010000009.1"/>
</dbReference>
<dbReference type="EMBL" id="JARULN010000004">
    <property type="protein sequence ID" value="MDG5753780.1"/>
    <property type="molecule type" value="Genomic_DNA"/>
</dbReference>
<evidence type="ECO:0000313" key="2">
    <source>
        <dbReference type="EMBL" id="MDG5753780.1"/>
    </source>
</evidence>
<protein>
    <submittedName>
        <fullName evidence="2">Uncharacterized protein</fullName>
    </submittedName>
</protein>